<evidence type="ECO:0000256" key="1">
    <source>
        <dbReference type="SAM" id="MobiDB-lite"/>
    </source>
</evidence>
<proteinExistence type="predicted"/>
<feature type="domain" description="Reverse transcriptase" evidence="2">
    <location>
        <begin position="266"/>
        <end position="352"/>
    </location>
</feature>
<evidence type="ECO:0000313" key="4">
    <source>
        <dbReference type="EMBL" id="OAE29228.1"/>
    </source>
</evidence>
<accession>A0A176W7Z8</accession>
<dbReference type="InterPro" id="IPR043502">
    <property type="entry name" value="DNA/RNA_pol_sf"/>
</dbReference>
<dbReference type="CDD" id="cd01647">
    <property type="entry name" value="RT_LTR"/>
    <property type="match status" value="1"/>
</dbReference>
<dbReference type="InterPro" id="IPR053134">
    <property type="entry name" value="RNA-dir_DNA_polymerase"/>
</dbReference>
<evidence type="ECO:0000259" key="2">
    <source>
        <dbReference type="Pfam" id="PF00078"/>
    </source>
</evidence>
<sequence length="453" mass="52209">MGEEARSSGERTATSSQGLWSSEKKRTSLDKRSRSLERADVLEPKTSKDYPKELTLVQCSSLAEVHGWEARKLRDVGGSWILREDAQEKDLKQESSFDEGRRRDEESGTRVRSSDCKSEAHNEEMQRANELVASLAEQTKKHEAKMASWAKRLIEGETAKSLEVECILNLDADFDRLRAQLKTVEEELETTQNRAKVAELAFWQLKEETTDNLRLQEVMIVRSQSSYELAQAAHTIPRPRNYTPGTEQLVGLSYHHCPQEEDKKDAGYNQVSIREQDKDKTTFITNWGTYAYYKMPFGLCHAPATFQRMMSTIFQDHLRKFLETIIDHFCVFGSHAQHLDNLQQTFKRCMESSYQALEEGRALQMGREQHKGFEALKAQLSFAPVLQSPNWDKPYHVYVDPLAFVIGVVLSQWDKNKKDYPIYFASRQLSATEKNYTTIEREALAMVFSCKKF</sequence>
<dbReference type="EMBL" id="LVLJ01001482">
    <property type="protein sequence ID" value="OAE29228.1"/>
    <property type="molecule type" value="Genomic_DNA"/>
</dbReference>
<dbReference type="AlphaFoldDB" id="A0A176W7Z8"/>
<dbReference type="Pfam" id="PF00078">
    <property type="entry name" value="RVT_1"/>
    <property type="match status" value="1"/>
</dbReference>
<dbReference type="Gene3D" id="3.30.70.270">
    <property type="match status" value="1"/>
</dbReference>
<evidence type="ECO:0000259" key="3">
    <source>
        <dbReference type="Pfam" id="PF17919"/>
    </source>
</evidence>
<dbReference type="InterPro" id="IPR000477">
    <property type="entry name" value="RT_dom"/>
</dbReference>
<dbReference type="Pfam" id="PF17919">
    <property type="entry name" value="RT_RNaseH_2"/>
    <property type="match status" value="1"/>
</dbReference>
<feature type="compositionally biased region" description="Basic and acidic residues" evidence="1">
    <location>
        <begin position="22"/>
        <end position="52"/>
    </location>
</feature>
<name>A0A176W7Z8_MARPO</name>
<organism evidence="4 5">
    <name type="scientific">Marchantia polymorpha subsp. ruderalis</name>
    <dbReference type="NCBI Taxonomy" id="1480154"/>
    <lineage>
        <taxon>Eukaryota</taxon>
        <taxon>Viridiplantae</taxon>
        <taxon>Streptophyta</taxon>
        <taxon>Embryophyta</taxon>
        <taxon>Marchantiophyta</taxon>
        <taxon>Marchantiopsida</taxon>
        <taxon>Marchantiidae</taxon>
        <taxon>Marchantiales</taxon>
        <taxon>Marchantiaceae</taxon>
        <taxon>Marchantia</taxon>
    </lineage>
</organism>
<dbReference type="PANTHER" id="PTHR24559">
    <property type="entry name" value="TRANSPOSON TY3-I GAG-POL POLYPROTEIN"/>
    <property type="match status" value="1"/>
</dbReference>
<dbReference type="InterPro" id="IPR043128">
    <property type="entry name" value="Rev_trsase/Diguanyl_cyclase"/>
</dbReference>
<feature type="region of interest" description="Disordered" evidence="1">
    <location>
        <begin position="91"/>
        <end position="123"/>
    </location>
</feature>
<gene>
    <name evidence="4" type="ORF">AXG93_1614s1000</name>
</gene>
<dbReference type="InterPro" id="IPR041577">
    <property type="entry name" value="RT_RNaseH_2"/>
</dbReference>
<comment type="caution">
    <text evidence="4">The sequence shown here is derived from an EMBL/GenBank/DDBJ whole genome shotgun (WGS) entry which is preliminary data.</text>
</comment>
<dbReference type="SUPFAM" id="SSF56672">
    <property type="entry name" value="DNA/RNA polymerases"/>
    <property type="match status" value="1"/>
</dbReference>
<evidence type="ECO:0000313" key="5">
    <source>
        <dbReference type="Proteomes" id="UP000077202"/>
    </source>
</evidence>
<feature type="compositionally biased region" description="Polar residues" evidence="1">
    <location>
        <begin position="10"/>
        <end position="20"/>
    </location>
</feature>
<dbReference type="PANTHER" id="PTHR24559:SF444">
    <property type="entry name" value="REVERSE TRANSCRIPTASE DOMAIN-CONTAINING PROTEIN"/>
    <property type="match status" value="1"/>
</dbReference>
<protein>
    <submittedName>
        <fullName evidence="4">Uncharacterized protein</fullName>
    </submittedName>
</protein>
<feature type="region of interest" description="Disordered" evidence="1">
    <location>
        <begin position="1"/>
        <end position="52"/>
    </location>
</feature>
<reference evidence="4" key="1">
    <citation type="submission" date="2016-03" db="EMBL/GenBank/DDBJ databases">
        <title>Mechanisms controlling the formation of the plant cell surface in tip-growing cells are functionally conserved among land plants.</title>
        <authorList>
            <person name="Honkanen S."/>
            <person name="Jones V.A."/>
            <person name="Morieri G."/>
            <person name="Champion C."/>
            <person name="Hetherington A.J."/>
            <person name="Kelly S."/>
            <person name="Saint-Marcoux D."/>
            <person name="Proust H."/>
            <person name="Prescott H."/>
            <person name="Dolan L."/>
        </authorList>
    </citation>
    <scope>NUCLEOTIDE SEQUENCE [LARGE SCALE GENOMIC DNA]</scope>
    <source>
        <tissue evidence="4">Whole gametophyte</tissue>
    </source>
</reference>
<feature type="domain" description="Reverse transcriptase/retrotransposon-derived protein RNase H-like" evidence="3">
    <location>
        <begin position="366"/>
        <end position="453"/>
    </location>
</feature>
<dbReference type="Proteomes" id="UP000077202">
    <property type="component" value="Unassembled WGS sequence"/>
</dbReference>
<keyword evidence="5" id="KW-1185">Reference proteome</keyword>